<gene>
    <name evidence="2" type="ORF">HYZ11_00385</name>
</gene>
<organism evidence="2 3">
    <name type="scientific">Tectimicrobiota bacterium</name>
    <dbReference type="NCBI Taxonomy" id="2528274"/>
    <lineage>
        <taxon>Bacteria</taxon>
        <taxon>Pseudomonadati</taxon>
        <taxon>Nitrospinota/Tectimicrobiota group</taxon>
        <taxon>Candidatus Tectimicrobiota</taxon>
    </lineage>
</organism>
<accession>A0A932HUS3</accession>
<evidence type="ECO:0000313" key="2">
    <source>
        <dbReference type="EMBL" id="MBI3126045.1"/>
    </source>
</evidence>
<dbReference type="EMBL" id="JACPUR010000001">
    <property type="protein sequence ID" value="MBI3126045.1"/>
    <property type="molecule type" value="Genomic_DNA"/>
</dbReference>
<dbReference type="Proteomes" id="UP000782312">
    <property type="component" value="Unassembled WGS sequence"/>
</dbReference>
<dbReference type="Pfam" id="PF01370">
    <property type="entry name" value="Epimerase"/>
    <property type="match status" value="1"/>
</dbReference>
<dbReference type="InterPro" id="IPR050177">
    <property type="entry name" value="Lipid_A_modif_metabolic_enz"/>
</dbReference>
<protein>
    <submittedName>
        <fullName evidence="2">NAD-dependent epimerase/dehydratase family protein</fullName>
    </submittedName>
</protein>
<dbReference type="InterPro" id="IPR001509">
    <property type="entry name" value="Epimerase_deHydtase"/>
</dbReference>
<dbReference type="PANTHER" id="PTHR43245">
    <property type="entry name" value="BIFUNCTIONAL POLYMYXIN RESISTANCE PROTEIN ARNA"/>
    <property type="match status" value="1"/>
</dbReference>
<comment type="caution">
    <text evidence="2">The sequence shown here is derived from an EMBL/GenBank/DDBJ whole genome shotgun (WGS) entry which is preliminary data.</text>
</comment>
<dbReference type="InterPro" id="IPR036291">
    <property type="entry name" value="NAD(P)-bd_dom_sf"/>
</dbReference>
<dbReference type="Gene3D" id="3.40.50.720">
    <property type="entry name" value="NAD(P)-binding Rossmann-like Domain"/>
    <property type="match status" value="1"/>
</dbReference>
<feature type="domain" description="NAD-dependent epimerase/dehydratase" evidence="1">
    <location>
        <begin position="5"/>
        <end position="236"/>
    </location>
</feature>
<dbReference type="PRINTS" id="PR01713">
    <property type="entry name" value="NUCEPIMERASE"/>
</dbReference>
<proteinExistence type="predicted"/>
<evidence type="ECO:0000259" key="1">
    <source>
        <dbReference type="Pfam" id="PF01370"/>
    </source>
</evidence>
<dbReference type="PANTHER" id="PTHR43245:SF13">
    <property type="entry name" value="UDP-D-APIOSE_UDP-D-XYLOSE SYNTHASE 2"/>
    <property type="match status" value="1"/>
</dbReference>
<reference evidence="2" key="1">
    <citation type="submission" date="2020-07" db="EMBL/GenBank/DDBJ databases">
        <title>Huge and variable diversity of episymbiotic CPR bacteria and DPANN archaea in groundwater ecosystems.</title>
        <authorList>
            <person name="He C.Y."/>
            <person name="Keren R."/>
            <person name="Whittaker M."/>
            <person name="Farag I.F."/>
            <person name="Doudna J."/>
            <person name="Cate J.H.D."/>
            <person name="Banfield J.F."/>
        </authorList>
    </citation>
    <scope>NUCLEOTIDE SEQUENCE</scope>
    <source>
        <strain evidence="2">NC_groundwater_763_Ag_S-0.2um_68_21</strain>
    </source>
</reference>
<evidence type="ECO:0000313" key="3">
    <source>
        <dbReference type="Proteomes" id="UP000782312"/>
    </source>
</evidence>
<dbReference type="AlphaFoldDB" id="A0A932HUS3"/>
<dbReference type="SUPFAM" id="SSF51735">
    <property type="entry name" value="NAD(P)-binding Rossmann-fold domains"/>
    <property type="match status" value="1"/>
</dbReference>
<sequence length="321" mass="34434">MGRYLVTGGAGFIGSQMAERLVARGDSVLVMDDLASGHRRAVPEGAEFLEASVADPGSYSRIDAKGIDAVMHLGGQSSGEVSHEDPLLDFDVNARGTFLLLRWCELHGIRRVLFPSSQTVYGPSVGPLAEDAPKDFHSFYGASKSAAEGYLNLFGRRGGAPTIFRLFNVYGPGQNLANLKQGMVSIYLAFLLKGEPILVKGSLERFRDFVYVDDVVDAWLKALEAPASGGRTYNIGSGRKTSVRELLDGLTDAYGCAPGTYPIVQAEGTPGDIAGNFADISRARRELDWEPRVDLSEGLRRMVVWARGAGKVSVAASEGGK</sequence>
<name>A0A932HUS3_UNCTE</name>